<reference evidence="1 2" key="1">
    <citation type="submission" date="2011-12" db="EMBL/GenBank/DDBJ databases">
        <title>The Genome Sequence of Prevotella micans F0438.</title>
        <authorList>
            <consortium name="The Broad Institute Genome Sequencing Platform"/>
            <person name="Earl A."/>
            <person name="Ward D."/>
            <person name="Feldgarden M."/>
            <person name="Gevers D."/>
            <person name="Izard J."/>
            <person name="Baranova O.V."/>
            <person name="Blanton J.M."/>
            <person name="Wade W.G."/>
            <person name="Dewhirst F.E."/>
            <person name="Young S.K."/>
            <person name="Zeng Q."/>
            <person name="Gargeya S."/>
            <person name="Fitzgerald M."/>
            <person name="Haas B."/>
            <person name="Abouelleil A."/>
            <person name="Alvarado L."/>
            <person name="Arachchi H.M."/>
            <person name="Berlin A."/>
            <person name="Chapman S.B."/>
            <person name="Gearin G."/>
            <person name="Goldberg J."/>
            <person name="Griggs A."/>
            <person name="Gujja S."/>
            <person name="Hansen M."/>
            <person name="Heiman D."/>
            <person name="Howarth C."/>
            <person name="Larimer J."/>
            <person name="Lui A."/>
            <person name="MacDonald P.J.P."/>
            <person name="McCowen C."/>
            <person name="Montmayeur A."/>
            <person name="Murphy C."/>
            <person name="Neiman D."/>
            <person name="Pearson M."/>
            <person name="Priest M."/>
            <person name="Roberts A."/>
            <person name="Saif S."/>
            <person name="Shea T."/>
            <person name="Sisk P."/>
            <person name="Stolte C."/>
            <person name="Sykes S."/>
            <person name="Wortman J."/>
            <person name="Nusbaum C."/>
            <person name="Birren B."/>
        </authorList>
    </citation>
    <scope>NUCLEOTIDE SEQUENCE [LARGE SCALE GENOMIC DNA]</scope>
    <source>
        <strain evidence="1 2">F0438</strain>
    </source>
</reference>
<protein>
    <submittedName>
        <fullName evidence="1">Uncharacterized protein</fullName>
    </submittedName>
</protein>
<organism evidence="1 2">
    <name type="scientific">Prevotella micans F0438</name>
    <dbReference type="NCBI Taxonomy" id="883158"/>
    <lineage>
        <taxon>Bacteria</taxon>
        <taxon>Pseudomonadati</taxon>
        <taxon>Bacteroidota</taxon>
        <taxon>Bacteroidia</taxon>
        <taxon>Bacteroidales</taxon>
        <taxon>Prevotellaceae</taxon>
        <taxon>Prevotella</taxon>
    </lineage>
</organism>
<evidence type="ECO:0000313" key="1">
    <source>
        <dbReference type="EMBL" id="EHO69502.1"/>
    </source>
</evidence>
<proteinExistence type="predicted"/>
<gene>
    <name evidence="1" type="ORF">HMPREF9140_01376</name>
</gene>
<comment type="caution">
    <text evidence="1">The sequence shown here is derived from an EMBL/GenBank/DDBJ whole genome shotgun (WGS) entry which is preliminary data.</text>
</comment>
<dbReference type="HOGENOM" id="CLU_138522_0_0_10"/>
<dbReference type="AlphaFoldDB" id="H1Q388"/>
<evidence type="ECO:0000313" key="2">
    <source>
        <dbReference type="Proteomes" id="UP000016023"/>
    </source>
</evidence>
<accession>H1Q388</accession>
<sequence>MCVLPQLMYSSPIGVCASSIDVFVIQSNPTRAAGPHVGTDPVSVRLHDPTRMLLVVFCLPPTPTRAADCITHIGFIKSYMPSVLRTEGVIFGQTRGLSLHAGLQPELDLGY</sequence>
<keyword evidence="2" id="KW-1185">Reference proteome</keyword>
<dbReference type="Proteomes" id="UP000016023">
    <property type="component" value="Unassembled WGS sequence"/>
</dbReference>
<name>H1Q388_9BACT</name>
<dbReference type="EMBL" id="AGWK01000037">
    <property type="protein sequence ID" value="EHO69502.1"/>
    <property type="molecule type" value="Genomic_DNA"/>
</dbReference>